<dbReference type="Gene3D" id="3.40.50.300">
    <property type="entry name" value="P-loop containing nucleotide triphosphate hydrolases"/>
    <property type="match status" value="1"/>
</dbReference>
<dbReference type="Proteomes" id="UP001183246">
    <property type="component" value="Unassembled WGS sequence"/>
</dbReference>
<dbReference type="RefSeq" id="WP_311703950.1">
    <property type="nucleotide sequence ID" value="NZ_JAVREL010000004.1"/>
</dbReference>
<accession>A0ABU2MMI3</accession>
<name>A0ABU2MMI3_9ACTN</name>
<feature type="domain" description="Dynamin N-terminal" evidence="1">
    <location>
        <begin position="78"/>
        <end position="198"/>
    </location>
</feature>
<dbReference type="Pfam" id="PF00350">
    <property type="entry name" value="Dynamin_N"/>
    <property type="match status" value="1"/>
</dbReference>
<protein>
    <submittedName>
        <fullName evidence="2">Dynamin family protein</fullName>
    </submittedName>
</protein>
<dbReference type="InterPro" id="IPR027417">
    <property type="entry name" value="P-loop_NTPase"/>
</dbReference>
<organism evidence="2 3">
    <name type="scientific">Streptomyces litchfieldiae</name>
    <dbReference type="NCBI Taxonomy" id="3075543"/>
    <lineage>
        <taxon>Bacteria</taxon>
        <taxon>Bacillati</taxon>
        <taxon>Actinomycetota</taxon>
        <taxon>Actinomycetes</taxon>
        <taxon>Kitasatosporales</taxon>
        <taxon>Streptomycetaceae</taxon>
        <taxon>Streptomyces</taxon>
    </lineage>
</organism>
<comment type="caution">
    <text evidence="2">The sequence shown here is derived from an EMBL/GenBank/DDBJ whole genome shotgun (WGS) entry which is preliminary data.</text>
</comment>
<dbReference type="PANTHER" id="PTHR42698">
    <property type="entry name" value="GTPASE ERA"/>
    <property type="match status" value="1"/>
</dbReference>
<evidence type="ECO:0000259" key="1">
    <source>
        <dbReference type="Pfam" id="PF00350"/>
    </source>
</evidence>
<keyword evidence="3" id="KW-1185">Reference proteome</keyword>
<dbReference type="PANTHER" id="PTHR42698:SF1">
    <property type="entry name" value="GTPASE ERA, MITOCHONDRIAL"/>
    <property type="match status" value="1"/>
</dbReference>
<gene>
    <name evidence="2" type="ORF">RM590_09300</name>
</gene>
<sequence>MLLKPLEIRHSAHVAILDARPELLDALTLLRECLAAARFPLDVPGAERARRSCAELLAQVDGYLLPRLRQPEAPLLAVVGGSTGAGKSTLVNSLVGRRVTEAGVLRPTTRMPVLVCHPDDQRWFSGRRVLPQLGRVVGPRQESDGQPALAVVTTRAVPAGLALVDAPDIDSLVAGNRDLAADLICAADIWVLVTTAARYADAVPWHLLRSAQEYDVTLATVLDRVPHQIAAEVSRHYDALLERAGLGGIPRFTVPELPESVGGSGLLPASAVAGLREWLGRRAQDPQARTMAAARTAAGTVASLRARVADLAGACAAQYATAVRLDQRLADAYAEADRRVRACLTGGGLLTGQARAHWLAFPEDASAEEVQESLTQALTDLLVEAVSAADEQADAAWRREPGAPEGGTDTAEAVRERAGVLVRRLRRCLEELAEEARAAAGLRGEQCDDGETAALLMAALFGGKTGTVAQQSLAGVLGPRYASRVRDQGEQELRRCVDRALAAERERRGAPLHRLAITAEPQVELIAALSTVHAQQA</sequence>
<evidence type="ECO:0000313" key="3">
    <source>
        <dbReference type="Proteomes" id="UP001183246"/>
    </source>
</evidence>
<evidence type="ECO:0000313" key="2">
    <source>
        <dbReference type="EMBL" id="MDT0342816.1"/>
    </source>
</evidence>
<reference evidence="3" key="1">
    <citation type="submission" date="2023-07" db="EMBL/GenBank/DDBJ databases">
        <title>30 novel species of actinomycetes from the DSMZ collection.</title>
        <authorList>
            <person name="Nouioui I."/>
        </authorList>
    </citation>
    <scope>NUCLEOTIDE SEQUENCE [LARGE SCALE GENOMIC DNA]</scope>
    <source>
        <strain evidence="3">DSM 44938</strain>
    </source>
</reference>
<dbReference type="SUPFAM" id="SSF52540">
    <property type="entry name" value="P-loop containing nucleoside triphosphate hydrolases"/>
    <property type="match status" value="1"/>
</dbReference>
<dbReference type="EMBL" id="JAVREL010000004">
    <property type="protein sequence ID" value="MDT0342816.1"/>
    <property type="molecule type" value="Genomic_DNA"/>
</dbReference>
<dbReference type="InterPro" id="IPR005662">
    <property type="entry name" value="GTPase_Era-like"/>
</dbReference>
<dbReference type="CDD" id="cd00882">
    <property type="entry name" value="Ras_like_GTPase"/>
    <property type="match status" value="1"/>
</dbReference>
<dbReference type="InterPro" id="IPR045063">
    <property type="entry name" value="Dynamin_N"/>
</dbReference>
<proteinExistence type="predicted"/>